<dbReference type="EMBL" id="LGCK01000007">
    <property type="protein sequence ID" value="KPL72575.1"/>
    <property type="molecule type" value="Genomic_DNA"/>
</dbReference>
<evidence type="ECO:0000313" key="8">
    <source>
        <dbReference type="Proteomes" id="UP000050430"/>
    </source>
</evidence>
<feature type="DNA-binding region" description="H-T-H motif" evidence="5">
    <location>
        <begin position="32"/>
        <end position="51"/>
    </location>
</feature>
<keyword evidence="8" id="KW-1185">Reference proteome</keyword>
<dbReference type="RefSeq" id="WP_062421378.1">
    <property type="nucleotide sequence ID" value="NZ_BBYA01000008.1"/>
</dbReference>
<dbReference type="PANTHER" id="PTHR30055:SF175">
    <property type="entry name" value="HTH-TYPE TRANSCRIPTIONAL REPRESSOR KSTR2"/>
    <property type="match status" value="1"/>
</dbReference>
<sequence length="190" mass="21988">MEIDKQNTDLKKLALIKAACNLIAIKGFEGLRIREIAANVGINAATLYYYYPTKEALIDDLVSYVFNQMRIFEEEAPGTPREQLHAHLTRLYRKMLDEPGIFAVFIEIQLRMERTDNHETFKSFTNAWHVKLEKLIQTGIKQGYWPNYLEADHAANTIIMLMQGAFLTVSSNPRRVENSIAQLERWLIGR</sequence>
<feature type="domain" description="HTH tetR-type" evidence="6">
    <location>
        <begin position="9"/>
        <end position="69"/>
    </location>
</feature>
<reference evidence="7 8" key="1">
    <citation type="submission" date="2015-07" db="EMBL/GenBank/DDBJ databases">
        <title>Genome sequence of Leptolinea tardivitalis DSM 16556.</title>
        <authorList>
            <person name="Hemp J."/>
            <person name="Ward L.M."/>
            <person name="Pace L.A."/>
            <person name="Fischer W.W."/>
        </authorList>
    </citation>
    <scope>NUCLEOTIDE SEQUENCE [LARGE SCALE GENOMIC DNA]</scope>
    <source>
        <strain evidence="7 8">YMTK-2</strain>
    </source>
</reference>
<protein>
    <recommendedName>
        <fullName evidence="6">HTH tetR-type domain-containing protein</fullName>
    </recommendedName>
</protein>
<gene>
    <name evidence="7" type="ORF">ADM99_05515</name>
</gene>
<dbReference type="SUPFAM" id="SSF48498">
    <property type="entry name" value="Tetracyclin repressor-like, C-terminal domain"/>
    <property type="match status" value="1"/>
</dbReference>
<dbReference type="SUPFAM" id="SSF46689">
    <property type="entry name" value="Homeodomain-like"/>
    <property type="match status" value="1"/>
</dbReference>
<evidence type="ECO:0000256" key="4">
    <source>
        <dbReference type="ARBA" id="ARBA00023163"/>
    </source>
</evidence>
<dbReference type="STRING" id="229920.ADM99_05515"/>
<keyword evidence="3 5" id="KW-0238">DNA-binding</keyword>
<dbReference type="AlphaFoldDB" id="A0A0P6WR70"/>
<dbReference type="Pfam" id="PF00440">
    <property type="entry name" value="TetR_N"/>
    <property type="match status" value="1"/>
</dbReference>
<dbReference type="InterPro" id="IPR001647">
    <property type="entry name" value="HTH_TetR"/>
</dbReference>
<dbReference type="InterPro" id="IPR036271">
    <property type="entry name" value="Tet_transcr_reg_TetR-rel_C_sf"/>
</dbReference>
<evidence type="ECO:0000256" key="2">
    <source>
        <dbReference type="ARBA" id="ARBA00023015"/>
    </source>
</evidence>
<dbReference type="GO" id="GO:0000976">
    <property type="term" value="F:transcription cis-regulatory region binding"/>
    <property type="evidence" value="ECO:0007669"/>
    <property type="project" value="TreeGrafter"/>
</dbReference>
<organism evidence="7 8">
    <name type="scientific">Leptolinea tardivitalis</name>
    <dbReference type="NCBI Taxonomy" id="229920"/>
    <lineage>
        <taxon>Bacteria</taxon>
        <taxon>Bacillati</taxon>
        <taxon>Chloroflexota</taxon>
        <taxon>Anaerolineae</taxon>
        <taxon>Anaerolineales</taxon>
        <taxon>Anaerolineaceae</taxon>
        <taxon>Leptolinea</taxon>
    </lineage>
</organism>
<dbReference type="Gene3D" id="1.10.357.10">
    <property type="entry name" value="Tetracycline Repressor, domain 2"/>
    <property type="match status" value="1"/>
</dbReference>
<dbReference type="GO" id="GO:0003700">
    <property type="term" value="F:DNA-binding transcription factor activity"/>
    <property type="evidence" value="ECO:0007669"/>
    <property type="project" value="TreeGrafter"/>
</dbReference>
<evidence type="ECO:0000259" key="6">
    <source>
        <dbReference type="PROSITE" id="PS50977"/>
    </source>
</evidence>
<dbReference type="PROSITE" id="PS50977">
    <property type="entry name" value="HTH_TETR_2"/>
    <property type="match status" value="1"/>
</dbReference>
<dbReference type="Proteomes" id="UP000050430">
    <property type="component" value="Unassembled WGS sequence"/>
</dbReference>
<dbReference type="PANTHER" id="PTHR30055">
    <property type="entry name" value="HTH-TYPE TRANSCRIPTIONAL REGULATOR RUTR"/>
    <property type="match status" value="1"/>
</dbReference>
<dbReference type="OrthoDB" id="9809772at2"/>
<dbReference type="InterPro" id="IPR050109">
    <property type="entry name" value="HTH-type_TetR-like_transc_reg"/>
</dbReference>
<name>A0A0P6WR70_9CHLR</name>
<evidence type="ECO:0000313" key="7">
    <source>
        <dbReference type="EMBL" id="KPL72575.1"/>
    </source>
</evidence>
<accession>A0A0P6WR70</accession>
<keyword evidence="2" id="KW-0805">Transcription regulation</keyword>
<comment type="caution">
    <text evidence="7">The sequence shown here is derived from an EMBL/GenBank/DDBJ whole genome shotgun (WGS) entry which is preliminary data.</text>
</comment>
<keyword evidence="4" id="KW-0804">Transcription</keyword>
<dbReference type="InterPro" id="IPR009057">
    <property type="entry name" value="Homeodomain-like_sf"/>
</dbReference>
<dbReference type="PRINTS" id="PR00455">
    <property type="entry name" value="HTHTETR"/>
</dbReference>
<evidence type="ECO:0000256" key="3">
    <source>
        <dbReference type="ARBA" id="ARBA00023125"/>
    </source>
</evidence>
<proteinExistence type="predicted"/>
<evidence type="ECO:0000256" key="5">
    <source>
        <dbReference type="PROSITE-ProRule" id="PRU00335"/>
    </source>
</evidence>
<keyword evidence="1" id="KW-0678">Repressor</keyword>
<evidence type="ECO:0000256" key="1">
    <source>
        <dbReference type="ARBA" id="ARBA00022491"/>
    </source>
</evidence>